<evidence type="ECO:0000259" key="6">
    <source>
        <dbReference type="Pfam" id="PF09210"/>
    </source>
</evidence>
<keyword evidence="2 4" id="KW-0119">Carbohydrate metabolism</keyword>
<feature type="domain" description="Glycoside hydrolase family 57 N-terminal" evidence="5">
    <location>
        <begin position="145"/>
        <end position="352"/>
    </location>
</feature>
<dbReference type="InterPro" id="IPR037090">
    <property type="entry name" value="57_glycoside_trans_central"/>
</dbReference>
<dbReference type="InterPro" id="IPR011330">
    <property type="entry name" value="Glyco_hydro/deAcase_b/a-brl"/>
</dbReference>
<feature type="domain" description="1,4-alpha-glucan branching enzyme C-terminal" evidence="6">
    <location>
        <begin position="399"/>
        <end position="443"/>
    </location>
</feature>
<evidence type="ECO:0000313" key="8">
    <source>
        <dbReference type="Proteomes" id="UP001162834"/>
    </source>
</evidence>
<evidence type="ECO:0000259" key="5">
    <source>
        <dbReference type="Pfam" id="PF03065"/>
    </source>
</evidence>
<gene>
    <name evidence="7" type="ORF">DSM104329_01408</name>
</gene>
<dbReference type="EC" id="2.4.1.18" evidence="7"/>
<keyword evidence="7" id="KW-0808">Transferase</keyword>
<dbReference type="SUPFAM" id="SSF88688">
    <property type="entry name" value="Families 57/38 glycoside transferase middle domain"/>
    <property type="match status" value="1"/>
</dbReference>
<dbReference type="InterPro" id="IPR004300">
    <property type="entry name" value="Glyco_hydro_57_N"/>
</dbReference>
<dbReference type="GO" id="GO:0005576">
    <property type="term" value="C:extracellular region"/>
    <property type="evidence" value="ECO:0007669"/>
    <property type="project" value="TreeGrafter"/>
</dbReference>
<dbReference type="Gene3D" id="1.20.1430.10">
    <property type="entry name" value="Families 57/38 glycoside transferase, middle domain"/>
    <property type="match status" value="1"/>
</dbReference>
<dbReference type="Proteomes" id="UP001162834">
    <property type="component" value="Chromosome"/>
</dbReference>
<dbReference type="EMBL" id="CP087164">
    <property type="protein sequence ID" value="UGS35024.1"/>
    <property type="molecule type" value="Genomic_DNA"/>
</dbReference>
<dbReference type="InterPro" id="IPR040042">
    <property type="entry name" value="Branching_enz_MT3115-like"/>
</dbReference>
<organism evidence="7 8">
    <name type="scientific">Capillimicrobium parvum</name>
    <dbReference type="NCBI Taxonomy" id="2884022"/>
    <lineage>
        <taxon>Bacteria</taxon>
        <taxon>Bacillati</taxon>
        <taxon>Actinomycetota</taxon>
        <taxon>Thermoleophilia</taxon>
        <taxon>Solirubrobacterales</taxon>
        <taxon>Capillimicrobiaceae</taxon>
        <taxon>Capillimicrobium</taxon>
    </lineage>
</organism>
<protein>
    <submittedName>
        <fullName evidence="7">1,4-alpha-glucan branching enzyme</fullName>
        <ecNumber evidence="7">2.4.1.18</ecNumber>
    </submittedName>
</protein>
<evidence type="ECO:0000256" key="1">
    <source>
        <dbReference type="ARBA" id="ARBA00006821"/>
    </source>
</evidence>
<accession>A0A9E7BZX2</accession>
<proteinExistence type="inferred from homology"/>
<dbReference type="KEGG" id="sbae:DSM104329_01408"/>
<reference evidence="7" key="1">
    <citation type="journal article" date="2022" name="Int. J. Syst. Evol. Microbiol.">
        <title>Pseudomonas aegrilactucae sp. nov. and Pseudomonas morbosilactucae sp. nov., pathogens causing bacterial rot of lettuce in Japan.</title>
        <authorList>
            <person name="Sawada H."/>
            <person name="Fujikawa T."/>
            <person name="Satou M."/>
        </authorList>
    </citation>
    <scope>NUCLEOTIDE SEQUENCE</scope>
    <source>
        <strain evidence="7">0166_1</strain>
    </source>
</reference>
<evidence type="ECO:0000256" key="3">
    <source>
        <dbReference type="PIRSR" id="PIRSR640042-1"/>
    </source>
</evidence>
<dbReference type="InterPro" id="IPR015293">
    <property type="entry name" value="BE_C"/>
</dbReference>
<dbReference type="SUPFAM" id="SSF88713">
    <property type="entry name" value="Glycoside hydrolase/deacetylase"/>
    <property type="match status" value="1"/>
</dbReference>
<dbReference type="PANTHER" id="PTHR41695">
    <property type="entry name" value="1,4-ALPHA-GLUCAN BRANCHING ENZYME RV3031-RELATED"/>
    <property type="match status" value="1"/>
</dbReference>
<name>A0A9E7BZX2_9ACTN</name>
<dbReference type="RefSeq" id="WP_259314688.1">
    <property type="nucleotide sequence ID" value="NZ_CP087164.1"/>
</dbReference>
<evidence type="ECO:0000313" key="7">
    <source>
        <dbReference type="EMBL" id="UGS35024.1"/>
    </source>
</evidence>
<feature type="active site" description="Proton donor" evidence="3">
    <location>
        <position position="311"/>
    </location>
</feature>
<dbReference type="PANTHER" id="PTHR41695:SF1">
    <property type="entry name" value="1,4-ALPHA-GLUCAN BRANCHING ENZYME TK1436"/>
    <property type="match status" value="1"/>
</dbReference>
<keyword evidence="7" id="KW-0328">Glycosyltransferase</keyword>
<evidence type="ECO:0000256" key="2">
    <source>
        <dbReference type="ARBA" id="ARBA00023277"/>
    </source>
</evidence>
<dbReference type="Pfam" id="PF09210">
    <property type="entry name" value="BE_C"/>
    <property type="match status" value="1"/>
</dbReference>
<feature type="active site" description="Nucleophile" evidence="3">
    <location>
        <position position="188"/>
    </location>
</feature>
<dbReference type="InterPro" id="IPR028995">
    <property type="entry name" value="Glyco_hydro_57/38_cen_sf"/>
</dbReference>
<keyword evidence="8" id="KW-1185">Reference proteome</keyword>
<dbReference type="AlphaFoldDB" id="A0A9E7BZX2"/>
<comment type="similarity">
    <text evidence="1 4">Belongs to the glycosyl hydrolase 57 family.</text>
</comment>
<evidence type="ECO:0000256" key="4">
    <source>
        <dbReference type="RuleBase" id="RU361196"/>
    </source>
</evidence>
<dbReference type="Pfam" id="PF03065">
    <property type="entry name" value="Glyco_hydro_57"/>
    <property type="match status" value="1"/>
</dbReference>
<dbReference type="InterPro" id="IPR027291">
    <property type="entry name" value="Glyco_hydro_38_N_sf"/>
</dbReference>
<dbReference type="Gene3D" id="3.20.110.10">
    <property type="entry name" value="Glycoside hydrolase 38, N terminal domain"/>
    <property type="match status" value="1"/>
</dbReference>
<dbReference type="GO" id="GO:0003844">
    <property type="term" value="F:1,4-alpha-glucan branching enzyme activity"/>
    <property type="evidence" value="ECO:0007669"/>
    <property type="project" value="UniProtKB-EC"/>
</dbReference>
<sequence>MSAPGAAGPGELAIVLHTHMPYVEGFGLWPFGEEWLWEALATSYLPLLDVLDAAPGGRSPVTLSITPVLADQLEAPGIAERFDAFARDLRRRSHELDAATAEAAGDAVAANELRRALGAYERAADRFAARGGDLVSAFAPHVSWTSAATHPVLPLLATDAGVRLQLETGIAAHRARFGGWGGGLWLPECAHAPWLDPLLEQAGVHAVCVELTDVLGADEQLRPLRTAAGPRLVPIDRAVIDLVWGADGYPAAPAYRDSHRLTGCHHKPWSNDGAVYDPGRAAEQVRADAVDFVGRVRERLAGGGLSVCALDTELLGHWWHEGVDWLAAVLEEALRAGLPIARLDEALTRHEPVAASADLPVTTWGTPRTLWTWDGPRVAGIAWAQRRAELEVVAAGAAAGDRALRELLAMQSSDWAFMVSRELAEPYARERVEGHAAGLRAALDAGGVGEAGVRSLAPHLARTALLEP</sequence>
<dbReference type="GO" id="GO:0030979">
    <property type="term" value="P:alpha-glucan biosynthetic process"/>
    <property type="evidence" value="ECO:0007669"/>
    <property type="project" value="InterPro"/>
</dbReference>